<evidence type="ECO:0000256" key="3">
    <source>
        <dbReference type="ARBA" id="ARBA00022692"/>
    </source>
</evidence>
<dbReference type="Gene3D" id="1.20.1740.10">
    <property type="entry name" value="Amino acid/polyamine transporter I"/>
    <property type="match status" value="1"/>
</dbReference>
<dbReference type="InterPro" id="IPR006311">
    <property type="entry name" value="TAT_signal"/>
</dbReference>
<evidence type="ECO:0000313" key="8">
    <source>
        <dbReference type="Proteomes" id="UP001596470"/>
    </source>
</evidence>
<feature type="transmembrane region" description="Helical" evidence="6">
    <location>
        <begin position="183"/>
        <end position="202"/>
    </location>
</feature>
<keyword evidence="2" id="KW-1003">Cell membrane</keyword>
<keyword evidence="3 6" id="KW-0812">Transmembrane</keyword>
<feature type="transmembrane region" description="Helical" evidence="6">
    <location>
        <begin position="371"/>
        <end position="404"/>
    </location>
</feature>
<proteinExistence type="predicted"/>
<evidence type="ECO:0000256" key="5">
    <source>
        <dbReference type="ARBA" id="ARBA00023136"/>
    </source>
</evidence>
<evidence type="ECO:0000256" key="2">
    <source>
        <dbReference type="ARBA" id="ARBA00022475"/>
    </source>
</evidence>
<feature type="transmembrane region" description="Helical" evidence="6">
    <location>
        <begin position="43"/>
        <end position="63"/>
    </location>
</feature>
<keyword evidence="5 6" id="KW-0472">Membrane</keyword>
<feature type="transmembrane region" description="Helical" evidence="6">
    <location>
        <begin position="127"/>
        <end position="144"/>
    </location>
</feature>
<dbReference type="Proteomes" id="UP001596470">
    <property type="component" value="Unassembled WGS sequence"/>
</dbReference>
<feature type="transmembrane region" description="Helical" evidence="6">
    <location>
        <begin position="151"/>
        <end position="171"/>
    </location>
</feature>
<reference evidence="8" key="1">
    <citation type="journal article" date="2019" name="Int. J. Syst. Evol. Microbiol.">
        <title>The Global Catalogue of Microorganisms (GCM) 10K type strain sequencing project: providing services to taxonomists for standard genome sequencing and annotation.</title>
        <authorList>
            <consortium name="The Broad Institute Genomics Platform"/>
            <consortium name="The Broad Institute Genome Sequencing Center for Infectious Disease"/>
            <person name="Wu L."/>
            <person name="Ma J."/>
        </authorList>
    </citation>
    <scope>NUCLEOTIDE SEQUENCE [LARGE SCALE GENOMIC DNA]</scope>
    <source>
        <strain evidence="8">KACC 12634</strain>
    </source>
</reference>
<dbReference type="InterPro" id="IPR050367">
    <property type="entry name" value="APC_superfamily"/>
</dbReference>
<comment type="subcellular location">
    <subcellularLocation>
        <location evidence="1">Cell membrane</location>
        <topology evidence="1">Multi-pass membrane protein</topology>
    </subcellularLocation>
</comment>
<evidence type="ECO:0000256" key="4">
    <source>
        <dbReference type="ARBA" id="ARBA00022989"/>
    </source>
</evidence>
<feature type="transmembrane region" description="Helical" evidence="6">
    <location>
        <begin position="98"/>
        <end position="121"/>
    </location>
</feature>
<feature type="transmembrane region" description="Helical" evidence="6">
    <location>
        <begin position="223"/>
        <end position="250"/>
    </location>
</feature>
<dbReference type="InterPro" id="IPR002293">
    <property type="entry name" value="AA/rel_permease1"/>
</dbReference>
<keyword evidence="4 6" id="KW-1133">Transmembrane helix</keyword>
<keyword evidence="8" id="KW-1185">Reference proteome</keyword>
<protein>
    <submittedName>
        <fullName evidence="7">APC family permease</fullName>
    </submittedName>
</protein>
<feature type="transmembrane region" description="Helical" evidence="6">
    <location>
        <begin position="340"/>
        <end position="359"/>
    </location>
</feature>
<dbReference type="PANTHER" id="PTHR42770">
    <property type="entry name" value="AMINO ACID TRANSPORTER-RELATED"/>
    <property type="match status" value="1"/>
</dbReference>
<organism evidence="7 8">
    <name type="scientific">Glycomyces mayteni</name>
    <dbReference type="NCBI Taxonomy" id="543887"/>
    <lineage>
        <taxon>Bacteria</taxon>
        <taxon>Bacillati</taxon>
        <taxon>Actinomycetota</taxon>
        <taxon>Actinomycetes</taxon>
        <taxon>Glycomycetales</taxon>
        <taxon>Glycomycetaceae</taxon>
        <taxon>Glycomyces</taxon>
    </lineage>
</organism>
<dbReference type="RefSeq" id="WP_382347055.1">
    <property type="nucleotide sequence ID" value="NZ_JBHMBP010000001.1"/>
</dbReference>
<name>A0ABW2D7U8_9ACTN</name>
<dbReference type="PROSITE" id="PS51318">
    <property type="entry name" value="TAT"/>
    <property type="match status" value="1"/>
</dbReference>
<dbReference type="EMBL" id="JBHSYS010000003">
    <property type="protein sequence ID" value="MFC6958410.1"/>
    <property type="molecule type" value="Genomic_DNA"/>
</dbReference>
<feature type="transmembrane region" description="Helical" evidence="6">
    <location>
        <begin position="15"/>
        <end position="37"/>
    </location>
</feature>
<dbReference type="Pfam" id="PF13520">
    <property type="entry name" value="AA_permease_2"/>
    <property type="match status" value="1"/>
</dbReference>
<dbReference type="PIRSF" id="PIRSF006060">
    <property type="entry name" value="AA_transporter"/>
    <property type="match status" value="1"/>
</dbReference>
<accession>A0ABW2D7U8</accession>
<evidence type="ECO:0000256" key="6">
    <source>
        <dbReference type="SAM" id="Phobius"/>
    </source>
</evidence>
<sequence length="416" mass="41251">MPTPPRARPPLQRRLGLFSAVAIGLASMLGAGVFTVWAPAARAAGSGPGLLAALAVAAIIAYCNARSSARLAALHPQSGGAYVYGTVRLHPAAGFAAGWGFLVGKTASGAAMALTLGAYLLPDHPRALAAAAVVAFCAVNLLGVKRTALASAVFAAITVAVLAAVVAAGLTGPVAARPLGDTHPWGVLTAAGFVFFAFAGYARIATLGEEVSRPEKTIPRAIAIALGATVVVYAAVAVTALSVLGAGTLAESDAPLADLAGAAAPAVKPLVAVGAGIATAGVLLSLLAGIGRTALAMARDGRLPGPLAAVSERFGVPWAAEIAASAVVLVMVSTMDLTGAIGFSGFCVLIYYAVANAAAATLDTRAPLPWLGLAGCLLVAASLPPASVLGGLAVFVAGAVWFWVTHTRHPTRTPDQ</sequence>
<comment type="caution">
    <text evidence="7">The sequence shown here is derived from an EMBL/GenBank/DDBJ whole genome shotgun (WGS) entry which is preliminary data.</text>
</comment>
<evidence type="ECO:0000256" key="1">
    <source>
        <dbReference type="ARBA" id="ARBA00004651"/>
    </source>
</evidence>
<feature type="transmembrane region" description="Helical" evidence="6">
    <location>
        <begin position="270"/>
        <end position="295"/>
    </location>
</feature>
<dbReference type="PANTHER" id="PTHR42770:SF7">
    <property type="entry name" value="MEMBRANE PROTEIN"/>
    <property type="match status" value="1"/>
</dbReference>
<gene>
    <name evidence="7" type="ORF">ACFQS3_14495</name>
</gene>
<evidence type="ECO:0000313" key="7">
    <source>
        <dbReference type="EMBL" id="MFC6958410.1"/>
    </source>
</evidence>